<evidence type="ECO:0000256" key="2">
    <source>
        <dbReference type="ARBA" id="ARBA00022475"/>
    </source>
</evidence>
<feature type="transmembrane region" description="Helical" evidence="8">
    <location>
        <begin position="427"/>
        <end position="445"/>
    </location>
</feature>
<feature type="transmembrane region" description="Helical" evidence="8">
    <location>
        <begin position="331"/>
        <end position="350"/>
    </location>
</feature>
<evidence type="ECO:0000256" key="7">
    <source>
        <dbReference type="ARBA" id="ARBA00023136"/>
    </source>
</evidence>
<keyword evidence="8 9" id="KW-0961">Cell wall biogenesis/degradation</keyword>
<dbReference type="EMBL" id="MHTC01000003">
    <property type="protein sequence ID" value="OHA55890.1"/>
    <property type="molecule type" value="Genomic_DNA"/>
</dbReference>
<keyword evidence="5 8" id="KW-0573">Peptidoglycan synthesis</keyword>
<evidence type="ECO:0000256" key="5">
    <source>
        <dbReference type="ARBA" id="ARBA00022984"/>
    </source>
</evidence>
<evidence type="ECO:0000256" key="3">
    <source>
        <dbReference type="ARBA" id="ARBA00022692"/>
    </source>
</evidence>
<keyword evidence="8 9" id="KW-0813">Transport</keyword>
<evidence type="ECO:0000256" key="6">
    <source>
        <dbReference type="ARBA" id="ARBA00022989"/>
    </source>
</evidence>
<organism evidence="10 11">
    <name type="scientific">Candidatus Veblenbacteria bacterium RIFOXYB1_FULL_43_13</name>
    <dbReference type="NCBI Taxonomy" id="1802426"/>
    <lineage>
        <taxon>Bacteria</taxon>
        <taxon>Candidatus Vebleniibacteriota</taxon>
    </lineage>
</organism>
<feature type="transmembrane region" description="Helical" evidence="8">
    <location>
        <begin position="291"/>
        <end position="310"/>
    </location>
</feature>
<keyword evidence="7 8" id="KW-0472">Membrane</keyword>
<feature type="transmembrane region" description="Helical" evidence="8">
    <location>
        <begin position="71"/>
        <end position="90"/>
    </location>
</feature>
<dbReference type="UniPathway" id="UPA00219"/>
<feature type="transmembrane region" description="Helical" evidence="8">
    <location>
        <begin position="204"/>
        <end position="222"/>
    </location>
</feature>
<evidence type="ECO:0000256" key="8">
    <source>
        <dbReference type="HAMAP-Rule" id="MF_02078"/>
    </source>
</evidence>
<proteinExistence type="inferred from homology"/>
<dbReference type="PANTHER" id="PTHR47019">
    <property type="entry name" value="LIPID II FLIPPASE MURJ"/>
    <property type="match status" value="1"/>
</dbReference>
<dbReference type="Pfam" id="PF03023">
    <property type="entry name" value="MurJ"/>
    <property type="match status" value="1"/>
</dbReference>
<comment type="similarity">
    <text evidence="8 9">Belongs to the MurJ/MviN family.</text>
</comment>
<dbReference type="GO" id="GO:0034204">
    <property type="term" value="P:lipid translocation"/>
    <property type="evidence" value="ECO:0007669"/>
    <property type="project" value="TreeGrafter"/>
</dbReference>
<dbReference type="InterPro" id="IPR051050">
    <property type="entry name" value="Lipid_II_flippase_MurJ/MviN"/>
</dbReference>
<evidence type="ECO:0000256" key="1">
    <source>
        <dbReference type="ARBA" id="ARBA00004651"/>
    </source>
</evidence>
<comment type="pathway">
    <text evidence="8">Cell wall biogenesis; peptidoglycan biosynthesis.</text>
</comment>
<dbReference type="PRINTS" id="PR01806">
    <property type="entry name" value="VIRFACTRMVIN"/>
</dbReference>
<dbReference type="InterPro" id="IPR004268">
    <property type="entry name" value="MurJ"/>
</dbReference>
<accession>A0A1G2Q5M8</accession>
<evidence type="ECO:0000313" key="11">
    <source>
        <dbReference type="Proteomes" id="UP000177575"/>
    </source>
</evidence>
<dbReference type="PANTHER" id="PTHR47019:SF1">
    <property type="entry name" value="LIPID II FLIPPASE MURJ"/>
    <property type="match status" value="1"/>
</dbReference>
<dbReference type="CDD" id="cd13123">
    <property type="entry name" value="MATE_MurJ_like"/>
    <property type="match status" value="1"/>
</dbReference>
<dbReference type="GO" id="GO:0071555">
    <property type="term" value="P:cell wall organization"/>
    <property type="evidence" value="ECO:0007669"/>
    <property type="project" value="UniProtKB-UniRule"/>
</dbReference>
<dbReference type="AlphaFoldDB" id="A0A1G2Q5M8"/>
<dbReference type="GO" id="GO:0015648">
    <property type="term" value="F:lipid-linked peptidoglycan transporter activity"/>
    <property type="evidence" value="ECO:0007669"/>
    <property type="project" value="UniProtKB-UniRule"/>
</dbReference>
<protein>
    <recommendedName>
        <fullName evidence="8">Probable lipid II flippase MurJ</fullName>
    </recommendedName>
</protein>
<dbReference type="NCBIfam" id="TIGR01695">
    <property type="entry name" value="murJ_mviN"/>
    <property type="match status" value="1"/>
</dbReference>
<feature type="transmembrane region" description="Helical" evidence="8">
    <location>
        <begin position="111"/>
        <end position="131"/>
    </location>
</feature>
<feature type="transmembrane region" description="Helical" evidence="8">
    <location>
        <begin position="370"/>
        <end position="394"/>
    </location>
</feature>
<evidence type="ECO:0000256" key="4">
    <source>
        <dbReference type="ARBA" id="ARBA00022960"/>
    </source>
</evidence>
<keyword evidence="3 8" id="KW-0812">Transmembrane</keyword>
<dbReference type="GO" id="GO:0005886">
    <property type="term" value="C:plasma membrane"/>
    <property type="evidence" value="ECO:0007669"/>
    <property type="project" value="UniProtKB-SubCell"/>
</dbReference>
<feature type="transmembrane region" description="Helical" evidence="8">
    <location>
        <begin position="457"/>
        <end position="482"/>
    </location>
</feature>
<keyword evidence="6 8" id="KW-1133">Transmembrane helix</keyword>
<feature type="transmembrane region" description="Helical" evidence="8">
    <location>
        <begin position="494"/>
        <end position="516"/>
    </location>
</feature>
<dbReference type="GO" id="GO:0009252">
    <property type="term" value="P:peptidoglycan biosynthetic process"/>
    <property type="evidence" value="ECO:0007669"/>
    <property type="project" value="UniProtKB-UniRule"/>
</dbReference>
<feature type="transmembrane region" description="Helical" evidence="8">
    <location>
        <begin position="151"/>
        <end position="170"/>
    </location>
</feature>
<feature type="transmembrane region" description="Helical" evidence="8">
    <location>
        <begin position="27"/>
        <end position="44"/>
    </location>
</feature>
<sequence length="544" mass="58772">MFIRKIKPVMRFNYDVINNGRDSVTKGALIVASFGILSRFLGLLRDRLLASTWGANEILDAYYAAFKIPDFIFNSLVLGALASALIPIFIQYRENKGTAQAYELVNKILNLLIVVLLGAAVMAAIASPWLVKIIAPGFSLYTLTLTSQLTRVMLLAVVIFGASNVLSSVLQAQQRLTAFALAPVLYNVGIIAGLILFVPMFGPYGLAWGVVLGSLLHLLVQLPAMRKINWRWQPLFSFKDTGVRQVLALLGPRTLGLVASQINQIITVGFVSSLAVGSLAAFSLALNLHSFSINVFGVSLAIAVFPLLSQAFSTSQPSDFIHHFSLNLRRILFYVMPLSVLFLVLRAQLVRVVLGSGAFDWSDTIATAQVLGFLALAIVSDSLLPLVARAFYALKDTKTPVIAALVSITVNFALLFILRPFALSGVGIAYVCSSVINLVILIAILGQRLGNLGSSWIIAGIWQMVLGSLVAGSAAYGTLYLVAPQVDMNTFIGIFTQGLLAGLAGVVSYLVISLAFNLAEIHFVRRWLASAWQSLSNKHKPSLS</sequence>
<keyword evidence="4 8" id="KW-0133">Cell shape</keyword>
<gene>
    <name evidence="8" type="primary">murJ</name>
    <name evidence="10" type="ORF">A2388_03585</name>
</gene>
<evidence type="ECO:0000256" key="9">
    <source>
        <dbReference type="PIRNR" id="PIRNR002869"/>
    </source>
</evidence>
<evidence type="ECO:0000313" key="10">
    <source>
        <dbReference type="EMBL" id="OHA55890.1"/>
    </source>
</evidence>
<dbReference type="Proteomes" id="UP000177575">
    <property type="component" value="Unassembled WGS sequence"/>
</dbReference>
<comment type="function">
    <text evidence="8 9">Involved in peptidoglycan biosynthesis. Transports lipid-linked peptidoglycan precursors from the inner to the outer leaflet of the cytoplasmic membrane.</text>
</comment>
<feature type="transmembrane region" description="Helical" evidence="8">
    <location>
        <begin position="401"/>
        <end position="421"/>
    </location>
</feature>
<comment type="subcellular location">
    <subcellularLocation>
        <location evidence="1 8">Cell membrane</location>
        <topology evidence="1 8">Multi-pass membrane protein</topology>
    </subcellularLocation>
</comment>
<comment type="caution">
    <text evidence="10">The sequence shown here is derived from an EMBL/GenBank/DDBJ whole genome shotgun (WGS) entry which is preliminary data.</text>
</comment>
<feature type="transmembrane region" description="Helical" evidence="8">
    <location>
        <begin position="177"/>
        <end position="198"/>
    </location>
</feature>
<dbReference type="HAMAP" id="MF_02078">
    <property type="entry name" value="MurJ_MviN"/>
    <property type="match status" value="1"/>
</dbReference>
<dbReference type="PIRSF" id="PIRSF002869">
    <property type="entry name" value="MviN"/>
    <property type="match status" value="1"/>
</dbReference>
<reference evidence="10 11" key="1">
    <citation type="journal article" date="2016" name="Nat. Commun.">
        <title>Thousands of microbial genomes shed light on interconnected biogeochemical processes in an aquifer system.</title>
        <authorList>
            <person name="Anantharaman K."/>
            <person name="Brown C.T."/>
            <person name="Hug L.A."/>
            <person name="Sharon I."/>
            <person name="Castelle C.J."/>
            <person name="Probst A.J."/>
            <person name="Thomas B.C."/>
            <person name="Singh A."/>
            <person name="Wilkins M.J."/>
            <person name="Karaoz U."/>
            <person name="Brodie E.L."/>
            <person name="Williams K.H."/>
            <person name="Hubbard S.S."/>
            <person name="Banfield J.F."/>
        </authorList>
    </citation>
    <scope>NUCLEOTIDE SEQUENCE [LARGE SCALE GENOMIC DNA]</scope>
</reference>
<dbReference type="GO" id="GO:0008360">
    <property type="term" value="P:regulation of cell shape"/>
    <property type="evidence" value="ECO:0007669"/>
    <property type="project" value="UniProtKB-UniRule"/>
</dbReference>
<name>A0A1G2Q5M8_9BACT</name>
<keyword evidence="2 8" id="KW-1003">Cell membrane</keyword>
<feature type="transmembrane region" description="Helical" evidence="8">
    <location>
        <begin position="265"/>
        <end position="285"/>
    </location>
</feature>